<accession>A0A510V214</accession>
<name>A0A510V214_9CELL</name>
<feature type="domain" description="DUF4145" evidence="2">
    <location>
        <begin position="84"/>
        <end position="169"/>
    </location>
</feature>
<protein>
    <recommendedName>
        <fullName evidence="2">DUF4145 domain-containing protein</fullName>
    </recommendedName>
</protein>
<sequence>MICESAQAGTVVAAMNWSGRDSGGEWASPPAEYALLRCNACGDATLQVREDVGGEGMDQPVTVYPAPRQIGWGVPDALRQVWTEATKCFEASAYAATVVMVRRTLEGTCQLQGVTERNLSTALGKMKERGLVDETLMQWSTALRIVGNKGAHFGDHVSRQDAEDALHFAEAFLNHVYVLRVRFEEFQQRVGTPTRPPAPRTDGAGGHAS</sequence>
<comment type="caution">
    <text evidence="3">The sequence shown here is derived from an EMBL/GenBank/DDBJ whole genome shotgun (WGS) entry which is preliminary data.</text>
</comment>
<reference evidence="3 4" key="1">
    <citation type="submission" date="2019-07" db="EMBL/GenBank/DDBJ databases">
        <title>Whole genome shotgun sequence of Cellulomonas xylanilytica NBRC 101102.</title>
        <authorList>
            <person name="Hosoyama A."/>
            <person name="Uohara A."/>
            <person name="Ohji S."/>
            <person name="Ichikawa N."/>
        </authorList>
    </citation>
    <scope>NUCLEOTIDE SEQUENCE [LARGE SCALE GENOMIC DNA]</scope>
    <source>
        <strain evidence="3 4">NBRC 101102</strain>
    </source>
</reference>
<feature type="region of interest" description="Disordered" evidence="1">
    <location>
        <begin position="188"/>
        <end position="209"/>
    </location>
</feature>
<dbReference type="InterPro" id="IPR025285">
    <property type="entry name" value="DUF4145"/>
</dbReference>
<evidence type="ECO:0000256" key="1">
    <source>
        <dbReference type="SAM" id="MobiDB-lite"/>
    </source>
</evidence>
<keyword evidence="4" id="KW-1185">Reference proteome</keyword>
<gene>
    <name evidence="3" type="ORF">CXY01_03910</name>
</gene>
<organism evidence="3 4">
    <name type="scientific">Cellulomonas xylanilytica</name>
    <dbReference type="NCBI Taxonomy" id="233583"/>
    <lineage>
        <taxon>Bacteria</taxon>
        <taxon>Bacillati</taxon>
        <taxon>Actinomycetota</taxon>
        <taxon>Actinomycetes</taxon>
        <taxon>Micrococcales</taxon>
        <taxon>Cellulomonadaceae</taxon>
        <taxon>Cellulomonas</taxon>
    </lineage>
</organism>
<evidence type="ECO:0000313" key="3">
    <source>
        <dbReference type="EMBL" id="GEK19871.1"/>
    </source>
</evidence>
<dbReference type="Proteomes" id="UP000321118">
    <property type="component" value="Unassembled WGS sequence"/>
</dbReference>
<dbReference type="Pfam" id="PF13643">
    <property type="entry name" value="DUF4145"/>
    <property type="match status" value="1"/>
</dbReference>
<dbReference type="EMBL" id="BJUB01000001">
    <property type="protein sequence ID" value="GEK19871.1"/>
    <property type="molecule type" value="Genomic_DNA"/>
</dbReference>
<proteinExistence type="predicted"/>
<dbReference type="AlphaFoldDB" id="A0A510V214"/>
<evidence type="ECO:0000259" key="2">
    <source>
        <dbReference type="Pfam" id="PF13643"/>
    </source>
</evidence>
<evidence type="ECO:0000313" key="4">
    <source>
        <dbReference type="Proteomes" id="UP000321118"/>
    </source>
</evidence>